<feature type="compositionally biased region" description="Low complexity" evidence="1">
    <location>
        <begin position="254"/>
        <end position="272"/>
    </location>
</feature>
<feature type="compositionally biased region" description="Acidic residues" evidence="1">
    <location>
        <begin position="173"/>
        <end position="191"/>
    </location>
</feature>
<feature type="region of interest" description="Disordered" evidence="1">
    <location>
        <begin position="388"/>
        <end position="488"/>
    </location>
</feature>
<feature type="compositionally biased region" description="Polar residues" evidence="1">
    <location>
        <begin position="290"/>
        <end position="301"/>
    </location>
</feature>
<proteinExistence type="predicted"/>
<comment type="caution">
    <text evidence="2">The sequence shown here is derived from an EMBL/GenBank/DDBJ whole genome shotgun (WGS) entry which is preliminary data.</text>
</comment>
<dbReference type="SUPFAM" id="SSF48371">
    <property type="entry name" value="ARM repeat"/>
    <property type="match status" value="1"/>
</dbReference>
<gene>
    <name evidence="2" type="ORF">EZS28_005843</name>
</gene>
<feature type="compositionally biased region" description="Polar residues" evidence="1">
    <location>
        <begin position="322"/>
        <end position="331"/>
    </location>
</feature>
<dbReference type="PANTHER" id="PTHR10257">
    <property type="entry name" value="SERINE/THREONINE PROTEIN PHOSPHATASE 2A PP2A REGULATORY SUBUNIT B"/>
    <property type="match status" value="1"/>
</dbReference>
<feature type="region of interest" description="Disordered" evidence="1">
    <location>
        <begin position="164"/>
        <end position="237"/>
    </location>
</feature>
<organism evidence="2 3">
    <name type="scientific">Streblomastix strix</name>
    <dbReference type="NCBI Taxonomy" id="222440"/>
    <lineage>
        <taxon>Eukaryota</taxon>
        <taxon>Metamonada</taxon>
        <taxon>Preaxostyla</taxon>
        <taxon>Oxymonadida</taxon>
        <taxon>Streblomastigidae</taxon>
        <taxon>Streblomastix</taxon>
    </lineage>
</organism>
<feature type="compositionally biased region" description="Polar residues" evidence="1">
    <location>
        <begin position="427"/>
        <end position="478"/>
    </location>
</feature>
<dbReference type="GO" id="GO:0019888">
    <property type="term" value="F:protein phosphatase regulator activity"/>
    <property type="evidence" value="ECO:0007669"/>
    <property type="project" value="InterPro"/>
</dbReference>
<dbReference type="InterPro" id="IPR002554">
    <property type="entry name" value="PP2A_B56"/>
</dbReference>
<dbReference type="AlphaFoldDB" id="A0A5J4WV09"/>
<evidence type="ECO:0000313" key="3">
    <source>
        <dbReference type="Proteomes" id="UP000324800"/>
    </source>
</evidence>
<accession>A0A5J4WV09</accession>
<feature type="region of interest" description="Disordered" evidence="1">
    <location>
        <begin position="286"/>
        <end position="374"/>
    </location>
</feature>
<dbReference type="GO" id="GO:0007165">
    <property type="term" value="P:signal transduction"/>
    <property type="evidence" value="ECO:0007669"/>
    <property type="project" value="InterPro"/>
</dbReference>
<feature type="non-terminal residue" evidence="2">
    <location>
        <position position="1"/>
    </location>
</feature>
<dbReference type="InterPro" id="IPR016024">
    <property type="entry name" value="ARM-type_fold"/>
</dbReference>
<evidence type="ECO:0000256" key="1">
    <source>
        <dbReference type="SAM" id="MobiDB-lite"/>
    </source>
</evidence>
<dbReference type="Gene3D" id="1.25.10.10">
    <property type="entry name" value="Leucine-rich Repeat Variant"/>
    <property type="match status" value="1"/>
</dbReference>
<dbReference type="InterPro" id="IPR011989">
    <property type="entry name" value="ARM-like"/>
</dbReference>
<feature type="compositionally biased region" description="Low complexity" evidence="1">
    <location>
        <begin position="390"/>
        <end position="412"/>
    </location>
</feature>
<sequence>DPSLARTIIPTLVHYWPKINSPKQVLFLTELEDIIDSLSLEELHPLAPTIFKKIAECIQTPQFQVAEKALSLLTNEYILQLVSQTKNQAIPVLFMALYANTKQHWNANVISLTFSALKLFMEMDGRLFTQCATSFKKKNDNDAKQRYMRDLKWQIVEKVARDKSPENYRDLYPDEFDNEEYQDRDDDDDDPNSPNSGKLNTNPANPQTVNPQASIPGNSRSPMSSDLPQSNSPSNNLTILSPTLELIAKQQAIQTPSQSNSEQQQQQQLQGQEDAQIYNKDVSITEESELQNSSSPMQTAPSAGLGMRSGLSGLNMGLSNKKGPNTNTNTISDKDKDNTNLQQQQQQSNKLSSQSAPIQSTVASLSQSPQQHKYTAVTGVTGIGRDIRENQSNTTSSNQSNSNVNSSNQGQNRPGSDQNKRTGAGSGINTGNKGSTSSSKQQNTGSNRGVTNTQSSSGYSGQSNRPVSGKAQTGNTQKAGIKSPNVRK</sequence>
<protein>
    <submittedName>
        <fullName evidence="2">Uncharacterized protein</fullName>
    </submittedName>
</protein>
<dbReference type="EMBL" id="SNRW01000914">
    <property type="protein sequence ID" value="KAA6398633.1"/>
    <property type="molecule type" value="Genomic_DNA"/>
</dbReference>
<dbReference type="GO" id="GO:0000159">
    <property type="term" value="C:protein phosphatase type 2A complex"/>
    <property type="evidence" value="ECO:0007669"/>
    <property type="project" value="InterPro"/>
</dbReference>
<dbReference type="Proteomes" id="UP000324800">
    <property type="component" value="Unassembled WGS sequence"/>
</dbReference>
<feature type="compositionally biased region" description="Polar residues" evidence="1">
    <location>
        <begin position="355"/>
        <end position="373"/>
    </location>
</feature>
<dbReference type="Pfam" id="PF01603">
    <property type="entry name" value="B56"/>
    <property type="match status" value="1"/>
</dbReference>
<dbReference type="OrthoDB" id="10264446at2759"/>
<dbReference type="PANTHER" id="PTHR10257:SF3">
    <property type="entry name" value="SERINE_THREONINE-PROTEIN PHOSPHATASE 2A 56 KDA REGULATORY SUBUNIT GAMMA ISOFORM"/>
    <property type="match status" value="1"/>
</dbReference>
<feature type="compositionally biased region" description="Polar residues" evidence="1">
    <location>
        <begin position="192"/>
        <end position="237"/>
    </location>
</feature>
<feature type="compositionally biased region" description="Low complexity" evidence="1">
    <location>
        <begin position="339"/>
        <end position="354"/>
    </location>
</feature>
<reference evidence="2 3" key="1">
    <citation type="submission" date="2019-03" db="EMBL/GenBank/DDBJ databases">
        <title>Single cell metagenomics reveals metabolic interactions within the superorganism composed of flagellate Streblomastix strix and complex community of Bacteroidetes bacteria on its surface.</title>
        <authorList>
            <person name="Treitli S.C."/>
            <person name="Kolisko M."/>
            <person name="Husnik F."/>
            <person name="Keeling P."/>
            <person name="Hampl V."/>
        </authorList>
    </citation>
    <scope>NUCLEOTIDE SEQUENCE [LARGE SCALE GENOMIC DNA]</scope>
    <source>
        <strain evidence="2">ST1C</strain>
    </source>
</reference>
<evidence type="ECO:0000313" key="2">
    <source>
        <dbReference type="EMBL" id="KAA6398633.1"/>
    </source>
</evidence>
<name>A0A5J4WV09_9EUKA</name>
<feature type="region of interest" description="Disordered" evidence="1">
    <location>
        <begin position="251"/>
        <end position="274"/>
    </location>
</feature>